<dbReference type="InterPro" id="IPR006108">
    <property type="entry name" value="3HC_DH_C"/>
</dbReference>
<dbReference type="Gene3D" id="1.10.1040.10">
    <property type="entry name" value="N-(1-d-carboxylethyl)-l-norvaline Dehydrogenase, domain 2"/>
    <property type="match status" value="1"/>
</dbReference>
<keyword evidence="4" id="KW-1185">Reference proteome</keyword>
<evidence type="ECO:0000256" key="1">
    <source>
        <dbReference type="ARBA" id="ARBA00023002"/>
    </source>
</evidence>
<reference evidence="4" key="1">
    <citation type="submission" date="2023-07" db="EMBL/GenBank/DDBJ databases">
        <authorList>
            <person name="de Witt J."/>
        </authorList>
    </citation>
    <scope>NUCLEOTIDE SEQUENCE [LARGE SCALE GENOMIC DNA]</scope>
    <source>
        <strain evidence="4">FZJ</strain>
    </source>
</reference>
<dbReference type="SUPFAM" id="SSF48179">
    <property type="entry name" value="6-phosphogluconate dehydrogenase C-terminal domain-like"/>
    <property type="match status" value="1"/>
</dbReference>
<evidence type="ECO:0000313" key="3">
    <source>
        <dbReference type="EMBL" id="MDX9687066.1"/>
    </source>
</evidence>
<proteinExistence type="predicted"/>
<dbReference type="InterPro" id="IPR008927">
    <property type="entry name" value="6-PGluconate_DH-like_C_sf"/>
</dbReference>
<organism evidence="3 4">
    <name type="scientific">Halopseudomonas formosensis</name>
    <dbReference type="NCBI Taxonomy" id="1002526"/>
    <lineage>
        <taxon>Bacteria</taxon>
        <taxon>Pseudomonadati</taxon>
        <taxon>Pseudomonadota</taxon>
        <taxon>Gammaproteobacteria</taxon>
        <taxon>Pseudomonadales</taxon>
        <taxon>Pseudomonadaceae</taxon>
        <taxon>Halopseudomonas</taxon>
    </lineage>
</organism>
<evidence type="ECO:0000259" key="2">
    <source>
        <dbReference type="Pfam" id="PF00725"/>
    </source>
</evidence>
<sequence length="42" mass="4692">MPERCYAVIPPPPPPPAPLLREMVEAGYLGRKAKRGFYDYSG</sequence>
<name>A0ABU5BWB8_9GAMM</name>
<keyword evidence="1" id="KW-0560">Oxidoreductase</keyword>
<comment type="caution">
    <text evidence="3">The sequence shown here is derived from an EMBL/GenBank/DDBJ whole genome shotgun (WGS) entry which is preliminary data.</text>
</comment>
<gene>
    <name evidence="3" type="ORF">RED13_001487</name>
</gene>
<protein>
    <submittedName>
        <fullName evidence="3">3-hydroxyacyl-CoA dehydrogenase family protein</fullName>
    </submittedName>
</protein>
<dbReference type="RefSeq" id="WP_320330983.1">
    <property type="nucleotide sequence ID" value="NZ_JAVRDO010000004.1"/>
</dbReference>
<dbReference type="InterPro" id="IPR013328">
    <property type="entry name" value="6PGD_dom2"/>
</dbReference>
<evidence type="ECO:0000313" key="4">
    <source>
        <dbReference type="Proteomes" id="UP001281217"/>
    </source>
</evidence>
<dbReference type="Pfam" id="PF00725">
    <property type="entry name" value="3HCDH"/>
    <property type="match status" value="1"/>
</dbReference>
<dbReference type="Proteomes" id="UP001281217">
    <property type="component" value="Unassembled WGS sequence"/>
</dbReference>
<accession>A0ABU5BWB8</accession>
<feature type="domain" description="3-hydroxyacyl-CoA dehydrogenase C-terminal" evidence="2">
    <location>
        <begin position="7"/>
        <end position="40"/>
    </location>
</feature>
<dbReference type="EMBL" id="JAVRDO010000004">
    <property type="protein sequence ID" value="MDX9687066.1"/>
    <property type="molecule type" value="Genomic_DNA"/>
</dbReference>